<reference evidence="3" key="1">
    <citation type="submission" date="2011-10" db="EMBL/GenBank/DDBJ databases">
        <authorList>
            <consortium name="Soft-shell Turtle Genome Consortium"/>
        </authorList>
    </citation>
    <scope>NUCLEOTIDE SEQUENCE [LARGE SCALE GENOMIC DNA]</scope>
    <source>
        <strain evidence="3">Daiwa-1</strain>
    </source>
</reference>
<dbReference type="OMA" id="DCVAKYQ"/>
<reference evidence="3" key="2">
    <citation type="journal article" date="2013" name="Nat. Genet.">
        <title>The draft genomes of soft-shell turtle and green sea turtle yield insights into the development and evolution of the turtle-specific body plan.</title>
        <authorList>
            <person name="Wang Z."/>
            <person name="Pascual-Anaya J."/>
            <person name="Zadissa A."/>
            <person name="Li W."/>
            <person name="Niimura Y."/>
            <person name="Huang Z."/>
            <person name="Li C."/>
            <person name="White S."/>
            <person name="Xiong Z."/>
            <person name="Fang D."/>
            <person name="Wang B."/>
            <person name="Ming Y."/>
            <person name="Chen Y."/>
            <person name="Zheng Y."/>
            <person name="Kuraku S."/>
            <person name="Pignatelli M."/>
            <person name="Herrero J."/>
            <person name="Beal K."/>
            <person name="Nozawa M."/>
            <person name="Li Q."/>
            <person name="Wang J."/>
            <person name="Zhang H."/>
            <person name="Yu L."/>
            <person name="Shigenobu S."/>
            <person name="Wang J."/>
            <person name="Liu J."/>
            <person name="Flicek P."/>
            <person name="Searle S."/>
            <person name="Wang J."/>
            <person name="Kuratani S."/>
            <person name="Yin Y."/>
            <person name="Aken B."/>
            <person name="Zhang G."/>
            <person name="Irie N."/>
        </authorList>
    </citation>
    <scope>NUCLEOTIDE SEQUENCE [LARGE SCALE GENOMIC DNA]</scope>
    <source>
        <strain evidence="3">Daiwa-1</strain>
    </source>
</reference>
<dbReference type="Proteomes" id="UP000007267">
    <property type="component" value="Unassembled WGS sequence"/>
</dbReference>
<dbReference type="GO" id="GO:0006264">
    <property type="term" value="P:mitochondrial DNA replication"/>
    <property type="evidence" value="ECO:0007669"/>
    <property type="project" value="Ensembl"/>
</dbReference>
<keyword evidence="1" id="KW-0378">Hydrolase</keyword>
<dbReference type="EC" id="3.1.-.-" evidence="1"/>
<feature type="active site" evidence="1">
    <location>
        <position position="246"/>
    </location>
</feature>
<dbReference type="HAMAP" id="MF_03030">
    <property type="entry name" value="MGME1"/>
    <property type="match status" value="1"/>
</dbReference>
<sequence>MRMKYFRLLTRKSGRLKMLLTEHFCKNQVPCVCLYVSSYLCSKKKKENGYEQVDQERYTNLVRSVTSFKTSPRTPETLFEEDDLMYGPVSKFKSPVTDAETKIPKNWVPLINSNKRTLPPNSDPKCLLKIGLKRHKVPSVTNVLQQTMSSEQAFYLERWKQRMILELGNDGFAEYTKNLFLQGKLFHAALESVFLSDQIPLKEQERDSTVSGYLASVQHVLRDISGVKALESAVHHETLHYSGLVDCVAEYRSQLCVIEWKTSERSKPYLQNTFDNPLQVAAYTGAINHDANYDFQVNCGLIVVAYKDGSSAHPHFMDLDLCSRYWNKWLLRLEEYTKKEKNKNISETSQTSPL</sequence>
<dbReference type="GO" id="GO:0045145">
    <property type="term" value="F:single-stranded DNA 5'-3' DNA exonuclease activity"/>
    <property type="evidence" value="ECO:0007669"/>
    <property type="project" value="Ensembl"/>
</dbReference>
<accession>K7FI32</accession>
<protein>
    <recommendedName>
        <fullName evidence="1">Mitochondrial genome maintenance exonuclease 1</fullName>
        <ecNumber evidence="1">3.1.-.-</ecNumber>
    </recommendedName>
</protein>
<dbReference type="GeneTree" id="ENSGT00390000003349"/>
<comment type="function">
    <text evidence="1">Metal-dependent single-stranded DNA (ssDNA) exonuclease involved in mitochondrial genome maintenance. Has preference for 5'-3' exonuclease activity. Necessary for maintenance of proper 7S DNA levels. Probably involved in mitochondrial DNA (mtDNA) repair.</text>
</comment>
<organism evidence="2 3">
    <name type="scientific">Pelodiscus sinensis</name>
    <name type="common">Chinese softshell turtle</name>
    <name type="synonym">Trionyx sinensis</name>
    <dbReference type="NCBI Taxonomy" id="13735"/>
    <lineage>
        <taxon>Eukaryota</taxon>
        <taxon>Metazoa</taxon>
        <taxon>Chordata</taxon>
        <taxon>Craniata</taxon>
        <taxon>Vertebrata</taxon>
        <taxon>Euteleostomi</taxon>
        <taxon>Archelosauria</taxon>
        <taxon>Testudinata</taxon>
        <taxon>Testudines</taxon>
        <taxon>Cryptodira</taxon>
        <taxon>Trionychia</taxon>
        <taxon>Trionychidae</taxon>
        <taxon>Pelodiscus</taxon>
    </lineage>
</organism>
<dbReference type="STRING" id="13735.ENSPSIP00000007692"/>
<name>K7FI32_PELSI</name>
<feature type="active site" evidence="1">
    <location>
        <position position="261"/>
    </location>
</feature>
<feature type="active site" evidence="1">
    <location>
        <position position="259"/>
    </location>
</feature>
<gene>
    <name evidence="1 2" type="primary">MGME1</name>
</gene>
<dbReference type="EMBL" id="AGCU01055724">
    <property type="status" value="NOT_ANNOTATED_CDS"/>
    <property type="molecule type" value="Genomic_DNA"/>
</dbReference>
<dbReference type="eggNOG" id="ENOG502QVKE">
    <property type="taxonomic scope" value="Eukaryota"/>
</dbReference>
<comment type="subcellular location">
    <subcellularLocation>
        <location evidence="1">Mitochondrion</location>
    </subcellularLocation>
</comment>
<keyword evidence="3" id="KW-1185">Reference proteome</keyword>
<keyword evidence="1" id="KW-0540">Nuclease</keyword>
<reference evidence="2" key="3">
    <citation type="submission" date="2025-08" db="UniProtKB">
        <authorList>
            <consortium name="Ensembl"/>
        </authorList>
    </citation>
    <scope>IDENTIFICATION</scope>
</reference>
<comment type="similarity">
    <text evidence="1">Belongs to the MGME1 family.</text>
</comment>
<keyword evidence="1" id="KW-0496">Mitochondrion</keyword>
<dbReference type="GO" id="GO:0043504">
    <property type="term" value="P:mitochondrial DNA repair"/>
    <property type="evidence" value="ECO:0007669"/>
    <property type="project" value="UniProtKB-UniRule"/>
</dbReference>
<keyword evidence="1" id="KW-0269">Exonuclease</keyword>
<evidence type="ECO:0000256" key="1">
    <source>
        <dbReference type="HAMAP-Rule" id="MF_03030"/>
    </source>
</evidence>
<dbReference type="Ensembl" id="ENSPSIT00000007733.1">
    <property type="protein sequence ID" value="ENSPSIP00000007692.1"/>
    <property type="gene ID" value="ENSPSIG00000007059.1"/>
</dbReference>
<evidence type="ECO:0000313" key="3">
    <source>
        <dbReference type="Proteomes" id="UP000007267"/>
    </source>
</evidence>
<reference evidence="2" key="4">
    <citation type="submission" date="2025-09" db="UniProtKB">
        <authorList>
            <consortium name="Ensembl"/>
        </authorList>
    </citation>
    <scope>IDENTIFICATION</scope>
</reference>
<dbReference type="PANTHER" id="PTHR31340:SF3">
    <property type="entry name" value="MITOCHONDRIAL GENOME MAINTENANCE EXONUCLEASE 1"/>
    <property type="match status" value="1"/>
</dbReference>
<evidence type="ECO:0000313" key="2">
    <source>
        <dbReference type="Ensembl" id="ENSPSIP00000007692.1"/>
    </source>
</evidence>
<dbReference type="PANTHER" id="PTHR31340">
    <property type="entry name" value="MITOCHONDRIAL GENOME MAINTENANCE EXONUCLEASE 1"/>
    <property type="match status" value="1"/>
</dbReference>
<proteinExistence type="inferred from homology"/>
<dbReference type="AlphaFoldDB" id="K7FI32"/>
<dbReference type="HOGENOM" id="CLU_068902_0_0_1"/>
<dbReference type="GO" id="GO:0005739">
    <property type="term" value="C:mitochondrion"/>
    <property type="evidence" value="ECO:0007669"/>
    <property type="project" value="UniProtKB-SubCell"/>
</dbReference>